<keyword evidence="4" id="KW-0503">Monooxygenase</keyword>
<dbReference type="EMBL" id="BAAAQY010000002">
    <property type="protein sequence ID" value="GAA2226484.1"/>
    <property type="molecule type" value="Genomic_DNA"/>
</dbReference>
<dbReference type="InterPro" id="IPR036661">
    <property type="entry name" value="Luciferase-like_sf"/>
</dbReference>
<gene>
    <name evidence="8" type="ORF">GCM10009851_08050</name>
</gene>
<keyword evidence="2" id="KW-0288">FMN</keyword>
<dbReference type="RefSeq" id="WP_259478256.1">
    <property type="nucleotide sequence ID" value="NZ_BAAAQY010000002.1"/>
</dbReference>
<feature type="compositionally biased region" description="Basic and acidic residues" evidence="6">
    <location>
        <begin position="426"/>
        <end position="450"/>
    </location>
</feature>
<evidence type="ECO:0000256" key="6">
    <source>
        <dbReference type="SAM" id="MobiDB-lite"/>
    </source>
</evidence>
<dbReference type="InterPro" id="IPR011251">
    <property type="entry name" value="Luciferase-like_dom"/>
</dbReference>
<evidence type="ECO:0000313" key="9">
    <source>
        <dbReference type="Proteomes" id="UP001500929"/>
    </source>
</evidence>
<dbReference type="PANTHER" id="PTHR30011:SF16">
    <property type="entry name" value="C2H2 FINGER DOMAIN TRANSCRIPTION FACTOR (EUROFUNG)-RELATED"/>
    <property type="match status" value="1"/>
</dbReference>
<dbReference type="InterPro" id="IPR051260">
    <property type="entry name" value="Diverse_substr_monoxygenases"/>
</dbReference>
<dbReference type="PIRSF" id="PIRSF000337">
    <property type="entry name" value="NTA_MOA"/>
    <property type="match status" value="1"/>
</dbReference>
<keyword evidence="3" id="KW-0560">Oxidoreductase</keyword>
<dbReference type="SUPFAM" id="SSF51679">
    <property type="entry name" value="Bacterial luciferase-like"/>
    <property type="match status" value="1"/>
</dbReference>
<comment type="caution">
    <text evidence="8">The sequence shown here is derived from an EMBL/GenBank/DDBJ whole genome shotgun (WGS) entry which is preliminary data.</text>
</comment>
<dbReference type="Proteomes" id="UP001500929">
    <property type="component" value="Unassembled WGS sequence"/>
</dbReference>
<reference evidence="9" key="1">
    <citation type="journal article" date="2019" name="Int. J. Syst. Evol. Microbiol.">
        <title>The Global Catalogue of Microorganisms (GCM) 10K type strain sequencing project: providing services to taxonomists for standard genome sequencing and annotation.</title>
        <authorList>
            <consortium name="The Broad Institute Genomics Platform"/>
            <consortium name="The Broad Institute Genome Sequencing Center for Infectious Disease"/>
            <person name="Wu L."/>
            <person name="Ma J."/>
        </authorList>
    </citation>
    <scope>NUCLEOTIDE SEQUENCE [LARGE SCALE GENOMIC DNA]</scope>
    <source>
        <strain evidence="9">JCM 16117</strain>
    </source>
</reference>
<evidence type="ECO:0000256" key="4">
    <source>
        <dbReference type="ARBA" id="ARBA00023033"/>
    </source>
</evidence>
<dbReference type="NCBIfam" id="TIGR03860">
    <property type="entry name" value="FMN_nitrolo"/>
    <property type="match status" value="1"/>
</dbReference>
<evidence type="ECO:0000259" key="7">
    <source>
        <dbReference type="Pfam" id="PF00296"/>
    </source>
</evidence>
<evidence type="ECO:0000256" key="5">
    <source>
        <dbReference type="ARBA" id="ARBA00033748"/>
    </source>
</evidence>
<feature type="domain" description="Luciferase-like" evidence="7">
    <location>
        <begin position="34"/>
        <end position="390"/>
    </location>
</feature>
<evidence type="ECO:0000256" key="2">
    <source>
        <dbReference type="ARBA" id="ARBA00022643"/>
    </source>
</evidence>
<keyword evidence="9" id="KW-1185">Reference proteome</keyword>
<dbReference type="Gene3D" id="3.20.20.30">
    <property type="entry name" value="Luciferase-like domain"/>
    <property type="match status" value="1"/>
</dbReference>
<organism evidence="8 9">
    <name type="scientific">Herbiconiux moechotypicola</name>
    <dbReference type="NCBI Taxonomy" id="637393"/>
    <lineage>
        <taxon>Bacteria</taxon>
        <taxon>Bacillati</taxon>
        <taxon>Actinomycetota</taxon>
        <taxon>Actinomycetes</taxon>
        <taxon>Micrococcales</taxon>
        <taxon>Microbacteriaceae</taxon>
        <taxon>Herbiconiux</taxon>
    </lineage>
</organism>
<evidence type="ECO:0000256" key="1">
    <source>
        <dbReference type="ARBA" id="ARBA00022630"/>
    </source>
</evidence>
<name>A0ABP5Q6U1_9MICO</name>
<feature type="region of interest" description="Disordered" evidence="6">
    <location>
        <begin position="426"/>
        <end position="456"/>
    </location>
</feature>
<proteinExistence type="inferred from homology"/>
<dbReference type="Pfam" id="PF00296">
    <property type="entry name" value="Bac_luciferase"/>
    <property type="match status" value="1"/>
</dbReference>
<comment type="similarity">
    <text evidence="5">Belongs to the NtaA/SnaA/DszA monooxygenase family.</text>
</comment>
<evidence type="ECO:0000313" key="8">
    <source>
        <dbReference type="EMBL" id="GAA2226484.1"/>
    </source>
</evidence>
<dbReference type="InterPro" id="IPR016215">
    <property type="entry name" value="NTA_MOA"/>
</dbReference>
<sequence>MTRRLTLGIFQFLAPSGMTGGSWRHPDNTAVDFLDIEHWTTLARRFERAGFDFLFFADSYGYPELEHQVIPDAVRDAIQFPQGDPIVIVSAVAAVTERLGIVATASTMVERPQAIARRYATLDNFTKGRLGWNIVTGAGQGSSARLFGEELTPHDTRYDMAEDHVQIALKLWEGSWEPDALRLDKEGRVYADPAKVHEISHAGPYFSANGLLTVPPSPQQTPFLLQAGTSGRGKDFAARYAEGVFLAGGEVSHIAANVADIRARAAAFGRDPRAIKFVVGASFITAPTREEAEAKREEMLTLSTTENAATAYAYYTGLDLLAMDQDAPLGGGTRTELGQSNVDRFTGENGATVKTVGEILEDFRRNGVNGTTFVGTPAEIADEVEAFIEATDADGFLIQPYLTPGTYDDLIELLLPEFHRRGLHSPEYEGTTLREHFQGEGRKRLADDHPGAAFRP</sequence>
<evidence type="ECO:0000256" key="3">
    <source>
        <dbReference type="ARBA" id="ARBA00023002"/>
    </source>
</evidence>
<dbReference type="PANTHER" id="PTHR30011">
    <property type="entry name" value="ALKANESULFONATE MONOOXYGENASE-RELATED"/>
    <property type="match status" value="1"/>
</dbReference>
<accession>A0ABP5Q6U1</accession>
<keyword evidence="1" id="KW-0285">Flavoprotein</keyword>
<protein>
    <submittedName>
        <fullName evidence="8">LLM class flavin-dependent oxidoreductase</fullName>
    </submittedName>
</protein>